<dbReference type="Proteomes" id="UP000239197">
    <property type="component" value="Chromosome"/>
</dbReference>
<dbReference type="PANTHER" id="PTHR33121">
    <property type="entry name" value="CYCLIC DI-GMP PHOSPHODIESTERASE PDEF"/>
    <property type="match status" value="1"/>
</dbReference>
<keyword evidence="8 10" id="KW-0472">Membrane</keyword>
<keyword evidence="7 10" id="KW-1133">Transmembrane helix</keyword>
<keyword evidence="3" id="KW-1003">Cell membrane</keyword>
<evidence type="ECO:0000256" key="1">
    <source>
        <dbReference type="ARBA" id="ARBA00004651"/>
    </source>
</evidence>
<evidence type="ECO:0000256" key="5">
    <source>
        <dbReference type="ARBA" id="ARBA00022692"/>
    </source>
</evidence>
<dbReference type="Gene3D" id="3.20.20.450">
    <property type="entry name" value="EAL domain"/>
    <property type="match status" value="1"/>
</dbReference>
<accession>A0A2L1UQC4</accession>
<dbReference type="SMART" id="SM00052">
    <property type="entry name" value="EAL"/>
    <property type="match status" value="1"/>
</dbReference>
<dbReference type="InterPro" id="IPR035919">
    <property type="entry name" value="EAL_sf"/>
</dbReference>
<evidence type="ECO:0000256" key="7">
    <source>
        <dbReference type="ARBA" id="ARBA00022989"/>
    </source>
</evidence>
<evidence type="ECO:0000256" key="3">
    <source>
        <dbReference type="ARBA" id="ARBA00022475"/>
    </source>
</evidence>
<keyword evidence="4" id="KW-0973">c-di-GMP</keyword>
<keyword evidence="6" id="KW-0378">Hydrolase</keyword>
<evidence type="ECO:0000256" key="8">
    <source>
        <dbReference type="ARBA" id="ARBA00023136"/>
    </source>
</evidence>
<dbReference type="CDD" id="cd01948">
    <property type="entry name" value="EAL"/>
    <property type="match status" value="1"/>
</dbReference>
<dbReference type="InterPro" id="IPR050706">
    <property type="entry name" value="Cyclic-di-GMP_PDE-like"/>
</dbReference>
<proteinExistence type="predicted"/>
<comment type="catalytic activity">
    <reaction evidence="9">
        <text>3',3'-c-di-GMP + H2O = 5'-phosphoguanylyl(3'-&gt;5')guanosine + H(+)</text>
        <dbReference type="Rhea" id="RHEA:24902"/>
        <dbReference type="ChEBI" id="CHEBI:15377"/>
        <dbReference type="ChEBI" id="CHEBI:15378"/>
        <dbReference type="ChEBI" id="CHEBI:58754"/>
        <dbReference type="ChEBI" id="CHEBI:58805"/>
        <dbReference type="EC" id="3.1.4.52"/>
    </reaction>
</comment>
<dbReference type="Pfam" id="PF00563">
    <property type="entry name" value="EAL"/>
    <property type="match status" value="1"/>
</dbReference>
<sequence length="530" mass="59206">MLFSQTGLARYRYYRIALACALGVCTLLLTLGIRIYEQAQVIAEDQQRVAIHTVEKLEKLLDPASPAGRAIPIDQTLSCNALQPVMQQTVARMQTLRSISLVSNGTITCSSLIGALDLNFNKTLPSLAQGKTQLDLRASKWSRVDAPTLVLWQPTTPDNLNGELFVYNIGILSNFLLEPQLPYAAHIVLNVGNQNLEYGSDTIVETSDLPHPALLSVSSDKYDFSVSLFGEEASDLAWNELFTHLPLSLLISLLTATAVYLLSGSRISLAYPISHGISHREFKVYCQPIINSTDGRCIGVETLMRWKNRRQEWVSPDVFIPLAEQHGLIISLTRYLIQTVANNLEVFPATPGFYVSINVAAQHFNNMEIVDDIRTLWLPAQPSVSLMLELTERTRLQELRAAEISQLKEMGILLAIDDFGTGHSSLSYLKTLNPDVLKIDQAFTASIGTDAINATVTDTIITLAQRLNLKLIAEGVETREQVEYLRQRKVDSLQGYYFARPMPIEVFPIWLERYNKSTQIITLREETKPA</sequence>
<reference evidence="13" key="1">
    <citation type="submission" date="2017-01" db="EMBL/GenBank/DDBJ databases">
        <title>Genome sequence of Rouxiella sp. ERMR1:05.</title>
        <authorList>
            <person name="Kumar R."/>
            <person name="Singh D."/>
            <person name="Kumar S."/>
        </authorList>
    </citation>
    <scope>NUCLEOTIDE SEQUENCE [LARGE SCALE GENOMIC DNA]</scope>
    <source>
        <strain evidence="13">ERMR1:05</strain>
    </source>
</reference>
<dbReference type="KEGG" id="rox:BV494_09405"/>
<dbReference type="PROSITE" id="PS50883">
    <property type="entry name" value="EAL"/>
    <property type="match status" value="1"/>
</dbReference>
<dbReference type="GO" id="GO:0005886">
    <property type="term" value="C:plasma membrane"/>
    <property type="evidence" value="ECO:0007669"/>
    <property type="project" value="UniProtKB-SubCell"/>
</dbReference>
<dbReference type="PANTHER" id="PTHR33121:SF79">
    <property type="entry name" value="CYCLIC DI-GMP PHOSPHODIESTERASE PDED-RELATED"/>
    <property type="match status" value="1"/>
</dbReference>
<evidence type="ECO:0000256" key="9">
    <source>
        <dbReference type="ARBA" id="ARBA00034290"/>
    </source>
</evidence>
<evidence type="ECO:0000256" key="10">
    <source>
        <dbReference type="SAM" id="Phobius"/>
    </source>
</evidence>
<dbReference type="SUPFAM" id="SSF141868">
    <property type="entry name" value="EAL domain-like"/>
    <property type="match status" value="1"/>
</dbReference>
<dbReference type="InterPro" id="IPR024744">
    <property type="entry name" value="CSS-motif_dom"/>
</dbReference>
<evidence type="ECO:0000256" key="2">
    <source>
        <dbReference type="ARBA" id="ARBA00012282"/>
    </source>
</evidence>
<dbReference type="OrthoDB" id="675397at2"/>
<evidence type="ECO:0000256" key="6">
    <source>
        <dbReference type="ARBA" id="ARBA00022801"/>
    </source>
</evidence>
<keyword evidence="5 10" id="KW-0812">Transmembrane</keyword>
<keyword evidence="13" id="KW-1185">Reference proteome</keyword>
<evidence type="ECO:0000256" key="4">
    <source>
        <dbReference type="ARBA" id="ARBA00022636"/>
    </source>
</evidence>
<feature type="domain" description="EAL" evidence="11">
    <location>
        <begin position="266"/>
        <end position="515"/>
    </location>
</feature>
<dbReference type="EC" id="3.1.4.52" evidence="2"/>
<dbReference type="GO" id="GO:0071111">
    <property type="term" value="F:cyclic-guanylate-specific phosphodiesterase activity"/>
    <property type="evidence" value="ECO:0007669"/>
    <property type="project" value="UniProtKB-EC"/>
</dbReference>
<comment type="subcellular location">
    <subcellularLocation>
        <location evidence="1">Cell membrane</location>
        <topology evidence="1">Multi-pass membrane protein</topology>
    </subcellularLocation>
</comment>
<feature type="transmembrane region" description="Helical" evidence="10">
    <location>
        <begin position="12"/>
        <end position="36"/>
    </location>
</feature>
<evidence type="ECO:0000259" key="11">
    <source>
        <dbReference type="PROSITE" id="PS50883"/>
    </source>
</evidence>
<dbReference type="InterPro" id="IPR001633">
    <property type="entry name" value="EAL_dom"/>
</dbReference>
<protein>
    <recommendedName>
        <fullName evidence="2">cyclic-guanylate-specific phosphodiesterase</fullName>
        <ecNumber evidence="2">3.1.4.52</ecNumber>
    </recommendedName>
</protein>
<evidence type="ECO:0000313" key="12">
    <source>
        <dbReference type="EMBL" id="AVF35133.1"/>
    </source>
</evidence>
<name>A0A2L1UQC4_9GAMM</name>
<dbReference type="RefSeq" id="WP_104922645.1">
    <property type="nucleotide sequence ID" value="NZ_CP019062.1"/>
</dbReference>
<dbReference type="AlphaFoldDB" id="A0A2L1UQC4"/>
<dbReference type="Pfam" id="PF12792">
    <property type="entry name" value="CSS-motif"/>
    <property type="match status" value="1"/>
</dbReference>
<evidence type="ECO:0000313" key="13">
    <source>
        <dbReference type="Proteomes" id="UP000239197"/>
    </source>
</evidence>
<dbReference type="EMBL" id="CP019062">
    <property type="protein sequence ID" value="AVF35133.1"/>
    <property type="molecule type" value="Genomic_DNA"/>
</dbReference>
<gene>
    <name evidence="12" type="ORF">BV494_09405</name>
</gene>
<organism evidence="12 13">
    <name type="scientific">Rahnella sikkimica</name>
    <dbReference type="NCBI Taxonomy" id="1805933"/>
    <lineage>
        <taxon>Bacteria</taxon>
        <taxon>Pseudomonadati</taxon>
        <taxon>Pseudomonadota</taxon>
        <taxon>Gammaproteobacteria</taxon>
        <taxon>Enterobacterales</taxon>
        <taxon>Yersiniaceae</taxon>
        <taxon>Rahnella</taxon>
    </lineage>
</organism>